<comment type="caution">
    <text evidence="2">The sequence shown here is derived from an EMBL/GenBank/DDBJ whole genome shotgun (WGS) entry which is preliminary data.</text>
</comment>
<organism evidence="2 3">
    <name type="scientific">Solirubrobacter ginsenosidimutans</name>
    <dbReference type="NCBI Taxonomy" id="490573"/>
    <lineage>
        <taxon>Bacteria</taxon>
        <taxon>Bacillati</taxon>
        <taxon>Actinomycetota</taxon>
        <taxon>Thermoleophilia</taxon>
        <taxon>Solirubrobacterales</taxon>
        <taxon>Solirubrobacteraceae</taxon>
        <taxon>Solirubrobacter</taxon>
    </lineage>
</organism>
<accession>A0A9X3S3M1</accession>
<dbReference type="Proteomes" id="UP001149140">
    <property type="component" value="Unassembled WGS sequence"/>
</dbReference>
<evidence type="ECO:0000313" key="2">
    <source>
        <dbReference type="EMBL" id="MDA0164774.1"/>
    </source>
</evidence>
<evidence type="ECO:0000313" key="3">
    <source>
        <dbReference type="Proteomes" id="UP001149140"/>
    </source>
</evidence>
<proteinExistence type="predicted"/>
<dbReference type="GO" id="GO:0016787">
    <property type="term" value="F:hydrolase activity"/>
    <property type="evidence" value="ECO:0007669"/>
    <property type="project" value="UniProtKB-KW"/>
</dbReference>
<name>A0A9X3S3M1_9ACTN</name>
<keyword evidence="3" id="KW-1185">Reference proteome</keyword>
<evidence type="ECO:0000259" key="1">
    <source>
        <dbReference type="Pfam" id="PF12697"/>
    </source>
</evidence>
<feature type="domain" description="AB hydrolase-1" evidence="1">
    <location>
        <begin position="24"/>
        <end position="156"/>
    </location>
</feature>
<dbReference type="Pfam" id="PF12697">
    <property type="entry name" value="Abhydrolase_6"/>
    <property type="match status" value="1"/>
</dbReference>
<dbReference type="InterPro" id="IPR000073">
    <property type="entry name" value="AB_hydrolase_1"/>
</dbReference>
<keyword evidence="2" id="KW-0378">Hydrolase</keyword>
<dbReference type="AlphaFoldDB" id="A0A9X3S3M1"/>
<dbReference type="InterPro" id="IPR029058">
    <property type="entry name" value="AB_hydrolase_fold"/>
</dbReference>
<protein>
    <submittedName>
        <fullName evidence="2">Alpha/beta fold hydrolase</fullName>
    </submittedName>
</protein>
<dbReference type="EMBL" id="JAPDOD010000037">
    <property type="protein sequence ID" value="MDA0164774.1"/>
    <property type="molecule type" value="Genomic_DNA"/>
</dbReference>
<gene>
    <name evidence="2" type="ORF">OM076_31185</name>
</gene>
<sequence length="170" mass="18530">MALPARRPRDRFRKPARALGAGARVPAGWPRARQHRPGLELAPGARSDANLGAIAVASAPWNFRPAGLAAGADLLGWMPYNRAAVAWSAEHFDDTYRSAWWPTELPTLILSGGADRIVTQTLWDDERFTGEHVIHRTVHGAGHFPWIERPEEVAAAFADLADLIARSTGA</sequence>
<reference evidence="2" key="1">
    <citation type="submission" date="2022-10" db="EMBL/GenBank/DDBJ databases">
        <title>The WGS of Solirubrobacter ginsenosidimutans DSM 21036.</title>
        <authorList>
            <person name="Jiang Z."/>
        </authorList>
    </citation>
    <scope>NUCLEOTIDE SEQUENCE</scope>
    <source>
        <strain evidence="2">DSM 21036</strain>
    </source>
</reference>
<dbReference type="SUPFAM" id="SSF53474">
    <property type="entry name" value="alpha/beta-Hydrolases"/>
    <property type="match status" value="1"/>
</dbReference>
<dbReference type="Gene3D" id="3.40.50.1820">
    <property type="entry name" value="alpha/beta hydrolase"/>
    <property type="match status" value="1"/>
</dbReference>